<feature type="region of interest" description="Disordered" evidence="1">
    <location>
        <begin position="100"/>
        <end position="166"/>
    </location>
</feature>
<reference evidence="2" key="1">
    <citation type="submission" date="2022-06" db="EMBL/GenBank/DDBJ databases">
        <title>Complete genome sequences of two strains of the flax pathogen Septoria linicola.</title>
        <authorList>
            <person name="Lapalu N."/>
            <person name="Simon A."/>
            <person name="Demenou B."/>
            <person name="Paumier D."/>
            <person name="Guillot M.-P."/>
            <person name="Gout L."/>
            <person name="Valade R."/>
        </authorList>
    </citation>
    <scope>NUCLEOTIDE SEQUENCE</scope>
    <source>
        <strain evidence="2">SE15195</strain>
    </source>
</reference>
<dbReference type="Proteomes" id="UP001056384">
    <property type="component" value="Chromosome 9"/>
</dbReference>
<feature type="compositionally biased region" description="Polar residues" evidence="1">
    <location>
        <begin position="130"/>
        <end position="139"/>
    </location>
</feature>
<dbReference type="OrthoDB" id="10333006at2759"/>
<feature type="compositionally biased region" description="Low complexity" evidence="1">
    <location>
        <begin position="7"/>
        <end position="21"/>
    </location>
</feature>
<feature type="compositionally biased region" description="Polar residues" evidence="1">
    <location>
        <begin position="100"/>
        <end position="110"/>
    </location>
</feature>
<organism evidence="2 3">
    <name type="scientific">Septoria linicola</name>
    <dbReference type="NCBI Taxonomy" id="215465"/>
    <lineage>
        <taxon>Eukaryota</taxon>
        <taxon>Fungi</taxon>
        <taxon>Dikarya</taxon>
        <taxon>Ascomycota</taxon>
        <taxon>Pezizomycotina</taxon>
        <taxon>Dothideomycetes</taxon>
        <taxon>Dothideomycetidae</taxon>
        <taxon>Mycosphaerellales</taxon>
        <taxon>Mycosphaerellaceae</taxon>
        <taxon>Septoria</taxon>
    </lineage>
</organism>
<evidence type="ECO:0000313" key="2">
    <source>
        <dbReference type="EMBL" id="USW57333.1"/>
    </source>
</evidence>
<evidence type="ECO:0000256" key="1">
    <source>
        <dbReference type="SAM" id="MobiDB-lite"/>
    </source>
</evidence>
<feature type="compositionally biased region" description="Basic residues" evidence="1">
    <location>
        <begin position="152"/>
        <end position="163"/>
    </location>
</feature>
<sequence length="509" mass="56062">MPTAPMYRYQQQSTSSRTQASGYQYLPGQSSQHGTVTQGVDFGLPDSAPSSTLRPVTPYSTNFHIAVPHPAVYGSQDPQSAATWPDMSARNVDMALPQSLHNSPQVSTDAGSHKDAMQPDPLSKKRRQDALSQGESPTPSKRPRRKADQARTARKPASPRRSKITKDLSTLISHMGDEEAVTLLKQRAGNVPESSPIFVQKFSSREQALYHLLRVGSAVSYLPPPTGVAIGVEDLESSTRATLQQMMLEAIATEPGADATPGYLRSGEERRSFAEKNRYQYDIVLKQMADLEDSSTCICLLIQCALDLHDRGEGIPINDVNLLGQPIEDTSAKVQLYSRLLIIFFQRVTLLIDIVKKYKWVAKDVVTNTNILEMVVSPRQYLSTKLNDVSTAKTRQDRWDKDQIRRGVKAPALKEDLGAEVAIGVKGSEPTEKSMSQLQEYTAPQSSVINEGAIDSFPDTSSTALLKFSSYDFRTEQNGEDLPVPVPTSGEGYWSFDDAGHPYYSFGQG</sequence>
<accession>A0A9Q9EQA3</accession>
<protein>
    <submittedName>
        <fullName evidence="2">Uncharacterized protein</fullName>
    </submittedName>
</protein>
<keyword evidence="3" id="KW-1185">Reference proteome</keyword>
<evidence type="ECO:0000313" key="3">
    <source>
        <dbReference type="Proteomes" id="UP001056384"/>
    </source>
</evidence>
<dbReference type="AlphaFoldDB" id="A0A9Q9EQA3"/>
<gene>
    <name evidence="2" type="ORF">Slin15195_G106520</name>
</gene>
<name>A0A9Q9EQA3_9PEZI</name>
<dbReference type="EMBL" id="CP099426">
    <property type="protein sequence ID" value="USW57333.1"/>
    <property type="molecule type" value="Genomic_DNA"/>
</dbReference>
<feature type="compositionally biased region" description="Polar residues" evidence="1">
    <location>
        <begin position="27"/>
        <end position="38"/>
    </location>
</feature>
<feature type="region of interest" description="Disordered" evidence="1">
    <location>
        <begin position="1"/>
        <end position="55"/>
    </location>
</feature>
<proteinExistence type="predicted"/>